<proteinExistence type="predicted"/>
<organism evidence="1 2">
    <name type="scientific">Algibacter agarivorans</name>
    <dbReference type="NCBI Taxonomy" id="1109741"/>
    <lineage>
        <taxon>Bacteria</taxon>
        <taxon>Pseudomonadati</taxon>
        <taxon>Bacteroidota</taxon>
        <taxon>Flavobacteriia</taxon>
        <taxon>Flavobacteriales</taxon>
        <taxon>Flavobacteriaceae</taxon>
        <taxon>Algibacter</taxon>
    </lineage>
</organism>
<name>A0ABP9G8X9_9FLAO</name>
<sequence>MDTNKNIQSKIDNTLGAMDAIKTVSVSPFFKDKTMQHLFTEKEETVNVWNWLSPKLQLATLVCVVILNVVAFTQIDSSSYDENLNDFAETYGLSTSDDDTSILN</sequence>
<dbReference type="Proteomes" id="UP001501302">
    <property type="component" value="Unassembled WGS sequence"/>
</dbReference>
<dbReference type="EMBL" id="BAABJJ010000002">
    <property type="protein sequence ID" value="GAA4933431.1"/>
    <property type="molecule type" value="Genomic_DNA"/>
</dbReference>
<comment type="caution">
    <text evidence="1">The sequence shown here is derived from an EMBL/GenBank/DDBJ whole genome shotgun (WGS) entry which is preliminary data.</text>
</comment>
<accession>A0ABP9G8X9</accession>
<evidence type="ECO:0000313" key="1">
    <source>
        <dbReference type="EMBL" id="GAA4933431.1"/>
    </source>
</evidence>
<reference evidence="2" key="1">
    <citation type="journal article" date="2019" name="Int. J. Syst. Evol. Microbiol.">
        <title>The Global Catalogue of Microorganisms (GCM) 10K type strain sequencing project: providing services to taxonomists for standard genome sequencing and annotation.</title>
        <authorList>
            <consortium name="The Broad Institute Genomics Platform"/>
            <consortium name="The Broad Institute Genome Sequencing Center for Infectious Disease"/>
            <person name="Wu L."/>
            <person name="Ma J."/>
        </authorList>
    </citation>
    <scope>NUCLEOTIDE SEQUENCE [LARGE SCALE GENOMIC DNA]</scope>
    <source>
        <strain evidence="2">JCM 18285</strain>
    </source>
</reference>
<protein>
    <submittedName>
        <fullName evidence="1">Uncharacterized protein</fullName>
    </submittedName>
</protein>
<gene>
    <name evidence="1" type="ORF">GCM10023314_02360</name>
</gene>
<evidence type="ECO:0000313" key="2">
    <source>
        <dbReference type="Proteomes" id="UP001501302"/>
    </source>
</evidence>
<keyword evidence="2" id="KW-1185">Reference proteome</keyword>
<dbReference type="RefSeq" id="WP_345189674.1">
    <property type="nucleotide sequence ID" value="NZ_BAABJJ010000002.1"/>
</dbReference>